<evidence type="ECO:0008006" key="3">
    <source>
        <dbReference type="Google" id="ProtNLM"/>
    </source>
</evidence>
<evidence type="ECO:0000256" key="1">
    <source>
        <dbReference type="SAM" id="SignalP"/>
    </source>
</evidence>
<reference evidence="2" key="2">
    <citation type="journal article" date="2015" name="Data Brief">
        <title>Shoot transcriptome of the giant reed, Arundo donax.</title>
        <authorList>
            <person name="Barrero R.A."/>
            <person name="Guerrero F.D."/>
            <person name="Moolhuijzen P."/>
            <person name="Goolsby J.A."/>
            <person name="Tidwell J."/>
            <person name="Bellgard S.E."/>
            <person name="Bellgard M.I."/>
        </authorList>
    </citation>
    <scope>NUCLEOTIDE SEQUENCE</scope>
    <source>
        <tissue evidence="2">Shoot tissue taken approximately 20 cm above the soil surface</tissue>
    </source>
</reference>
<dbReference type="AlphaFoldDB" id="A0A0A9EC59"/>
<keyword evidence="1" id="KW-0732">Signal</keyword>
<dbReference type="EMBL" id="GBRH01199556">
    <property type="protein sequence ID" value="JAD98339.1"/>
    <property type="molecule type" value="Transcribed_RNA"/>
</dbReference>
<proteinExistence type="predicted"/>
<reference evidence="2" key="1">
    <citation type="submission" date="2014-09" db="EMBL/GenBank/DDBJ databases">
        <authorList>
            <person name="Magalhaes I.L.F."/>
            <person name="Oliveira U."/>
            <person name="Santos F.R."/>
            <person name="Vidigal T.H.D.A."/>
            <person name="Brescovit A.D."/>
            <person name="Santos A.J."/>
        </authorList>
    </citation>
    <scope>NUCLEOTIDE SEQUENCE</scope>
    <source>
        <tissue evidence="2">Shoot tissue taken approximately 20 cm above the soil surface</tissue>
    </source>
</reference>
<feature type="chain" id="PRO_5002045326" description="Secreted protein" evidence="1">
    <location>
        <begin position="21"/>
        <end position="72"/>
    </location>
</feature>
<protein>
    <recommendedName>
        <fullName evidence="3">Secreted protein</fullName>
    </recommendedName>
</protein>
<feature type="signal peptide" evidence="1">
    <location>
        <begin position="1"/>
        <end position="20"/>
    </location>
</feature>
<name>A0A0A9EC59_ARUDO</name>
<accession>A0A0A9EC59</accession>
<evidence type="ECO:0000313" key="2">
    <source>
        <dbReference type="EMBL" id="JAD98339.1"/>
    </source>
</evidence>
<organism evidence="2">
    <name type="scientific">Arundo donax</name>
    <name type="common">Giant reed</name>
    <name type="synonym">Donax arundinaceus</name>
    <dbReference type="NCBI Taxonomy" id="35708"/>
    <lineage>
        <taxon>Eukaryota</taxon>
        <taxon>Viridiplantae</taxon>
        <taxon>Streptophyta</taxon>
        <taxon>Embryophyta</taxon>
        <taxon>Tracheophyta</taxon>
        <taxon>Spermatophyta</taxon>
        <taxon>Magnoliopsida</taxon>
        <taxon>Liliopsida</taxon>
        <taxon>Poales</taxon>
        <taxon>Poaceae</taxon>
        <taxon>PACMAD clade</taxon>
        <taxon>Arundinoideae</taxon>
        <taxon>Arundineae</taxon>
        <taxon>Arundo</taxon>
    </lineage>
</organism>
<sequence>MITRPVCLLCLLSYHHQLVGQYKEQADQHEQLQHMNCSRYPYDLHAKQCHTHPPSEQTLSFHLEDLLQCLLG</sequence>